<feature type="coiled-coil region" evidence="1">
    <location>
        <begin position="34"/>
        <end position="61"/>
    </location>
</feature>
<reference evidence="2" key="1">
    <citation type="journal article" date="2014" name="PLoS ONE">
        <title>Transcriptome-Based Identification of ABC Transporters in the Western Tarnished Plant Bug Lygus hesperus.</title>
        <authorList>
            <person name="Hull J.J."/>
            <person name="Chaney K."/>
            <person name="Geib S.M."/>
            <person name="Fabrick J.A."/>
            <person name="Brent C.S."/>
            <person name="Walsh D."/>
            <person name="Lavine L.C."/>
        </authorList>
    </citation>
    <scope>NUCLEOTIDE SEQUENCE</scope>
</reference>
<evidence type="ECO:0000313" key="3">
    <source>
        <dbReference type="EMBL" id="JAG41169.1"/>
    </source>
</evidence>
<dbReference type="EMBL" id="GBRD01005735">
    <property type="protein sequence ID" value="JAG60086.1"/>
    <property type="molecule type" value="Transcribed_RNA"/>
</dbReference>
<name>A0A0A9ZCV5_LYGHE</name>
<dbReference type="AlphaFoldDB" id="A0A0A9ZCV5"/>
<protein>
    <submittedName>
        <fullName evidence="2">Putative ribonuclease VapC6</fullName>
    </submittedName>
</protein>
<dbReference type="EMBL" id="GBHO01002435">
    <property type="protein sequence ID" value="JAG41169.1"/>
    <property type="molecule type" value="Transcribed_RNA"/>
</dbReference>
<keyword evidence="1" id="KW-0175">Coiled coil</keyword>
<proteinExistence type="predicted"/>
<dbReference type="EMBL" id="GBHO01002436">
    <property type="protein sequence ID" value="JAG41168.1"/>
    <property type="molecule type" value="Transcribed_RNA"/>
</dbReference>
<gene>
    <name evidence="2" type="primary">MJECL30_0</name>
    <name evidence="3" type="synonym">MJECL30_1</name>
    <name evidence="3" type="ORF">CM83_12023</name>
    <name evidence="2" type="ORF">CM83_12024</name>
</gene>
<accession>A0A0A9ZCV5</accession>
<evidence type="ECO:0000313" key="2">
    <source>
        <dbReference type="EMBL" id="JAG41168.1"/>
    </source>
</evidence>
<evidence type="ECO:0000313" key="4">
    <source>
        <dbReference type="EMBL" id="JAG60085.1"/>
    </source>
</evidence>
<dbReference type="EMBL" id="GBRD01005736">
    <property type="protein sequence ID" value="JAG60085.1"/>
    <property type="molecule type" value="Transcribed_RNA"/>
</dbReference>
<evidence type="ECO:0000256" key="1">
    <source>
        <dbReference type="SAM" id="Coils"/>
    </source>
</evidence>
<reference evidence="4" key="3">
    <citation type="submission" date="2014-09" db="EMBL/GenBank/DDBJ databases">
        <authorList>
            <person name="Magalhaes I.L.F."/>
            <person name="Oliveira U."/>
            <person name="Santos F.R."/>
            <person name="Vidigal T.H.D.A."/>
            <person name="Brescovit A.D."/>
            <person name="Santos A.J."/>
        </authorList>
    </citation>
    <scope>NUCLEOTIDE SEQUENCE</scope>
</reference>
<sequence length="107" mass="12280">MKDYVKNSVTLHATSDDGIPDINELAKDISAHGLRKIEEAQKILQQKLNDAMEEVRKTSNSIWKMFLLLMVDSLEEAICELGKIKEQVAREFQCQREQQKPPTEPPK</sequence>
<organism evidence="2">
    <name type="scientific">Lygus hesperus</name>
    <name type="common">Western plant bug</name>
    <dbReference type="NCBI Taxonomy" id="30085"/>
    <lineage>
        <taxon>Eukaryota</taxon>
        <taxon>Metazoa</taxon>
        <taxon>Ecdysozoa</taxon>
        <taxon>Arthropoda</taxon>
        <taxon>Hexapoda</taxon>
        <taxon>Insecta</taxon>
        <taxon>Pterygota</taxon>
        <taxon>Neoptera</taxon>
        <taxon>Paraneoptera</taxon>
        <taxon>Hemiptera</taxon>
        <taxon>Heteroptera</taxon>
        <taxon>Panheteroptera</taxon>
        <taxon>Cimicomorpha</taxon>
        <taxon>Miridae</taxon>
        <taxon>Mirini</taxon>
        <taxon>Lygus</taxon>
    </lineage>
</organism>
<reference evidence="2" key="2">
    <citation type="submission" date="2014-07" db="EMBL/GenBank/DDBJ databases">
        <authorList>
            <person name="Hull J."/>
        </authorList>
    </citation>
    <scope>NUCLEOTIDE SEQUENCE</scope>
</reference>